<name>A0AAN8J6N1_PATCE</name>
<keyword evidence="4" id="KW-1185">Reference proteome</keyword>
<evidence type="ECO:0000313" key="4">
    <source>
        <dbReference type="Proteomes" id="UP001347796"/>
    </source>
</evidence>
<reference evidence="3 4" key="1">
    <citation type="submission" date="2024-01" db="EMBL/GenBank/DDBJ databases">
        <title>The genome of the rayed Mediterranean limpet Patella caerulea (Linnaeus, 1758).</title>
        <authorList>
            <person name="Anh-Thu Weber A."/>
            <person name="Halstead-Nussloch G."/>
        </authorList>
    </citation>
    <scope>NUCLEOTIDE SEQUENCE [LARGE SCALE GENOMIC DNA]</scope>
    <source>
        <strain evidence="3">AATW-2023a</strain>
        <tissue evidence="3">Whole specimen</tissue>
    </source>
</reference>
<keyword evidence="1" id="KW-0175">Coiled coil</keyword>
<gene>
    <name evidence="3" type="ORF">SNE40_019533</name>
</gene>
<proteinExistence type="predicted"/>
<feature type="coiled-coil region" evidence="1">
    <location>
        <begin position="12"/>
        <end position="39"/>
    </location>
</feature>
<dbReference type="Proteomes" id="UP001347796">
    <property type="component" value="Unassembled WGS sequence"/>
</dbReference>
<evidence type="ECO:0000256" key="2">
    <source>
        <dbReference type="SAM" id="SignalP"/>
    </source>
</evidence>
<keyword evidence="2" id="KW-0732">Signal</keyword>
<comment type="caution">
    <text evidence="3">The sequence shown here is derived from an EMBL/GenBank/DDBJ whole genome shotgun (WGS) entry which is preliminary data.</text>
</comment>
<protein>
    <submittedName>
        <fullName evidence="3">Uncharacterized protein</fullName>
    </submittedName>
</protein>
<dbReference type="EMBL" id="JAZGQO010000014">
    <property type="protein sequence ID" value="KAK6171316.1"/>
    <property type="molecule type" value="Genomic_DNA"/>
</dbReference>
<evidence type="ECO:0000313" key="3">
    <source>
        <dbReference type="EMBL" id="KAK6171316.1"/>
    </source>
</evidence>
<evidence type="ECO:0000256" key="1">
    <source>
        <dbReference type="SAM" id="Coils"/>
    </source>
</evidence>
<accession>A0AAN8J6N1</accession>
<dbReference type="AlphaFoldDB" id="A0AAN8J6N1"/>
<sequence>MLRLVVLCAISVAVLTAEIEQETEKIENAENTEQNENAEGLQKKSSGYCYSSGRILRNGQQTRVRHDPCAVYRCDRGSLRRVSQDCSAGGRCRKVGSTWTEKCATYKCERTRGRRGSQQIRVRKVSEKCVDAHGNCRQPGERFPHVVNGRYNSRCTCKQYRSRNTIRTSYHCQ</sequence>
<feature type="signal peptide" evidence="2">
    <location>
        <begin position="1"/>
        <end position="16"/>
    </location>
</feature>
<organism evidence="3 4">
    <name type="scientific">Patella caerulea</name>
    <name type="common">Rayed Mediterranean limpet</name>
    <dbReference type="NCBI Taxonomy" id="87958"/>
    <lineage>
        <taxon>Eukaryota</taxon>
        <taxon>Metazoa</taxon>
        <taxon>Spiralia</taxon>
        <taxon>Lophotrochozoa</taxon>
        <taxon>Mollusca</taxon>
        <taxon>Gastropoda</taxon>
        <taxon>Patellogastropoda</taxon>
        <taxon>Patelloidea</taxon>
        <taxon>Patellidae</taxon>
        <taxon>Patella</taxon>
    </lineage>
</organism>
<feature type="chain" id="PRO_5042982441" evidence="2">
    <location>
        <begin position="17"/>
        <end position="173"/>
    </location>
</feature>